<accession>A0ACB6ZRQ1</accession>
<name>A0ACB6ZRQ1_THEGA</name>
<keyword evidence="2" id="KW-1185">Reference proteome</keyword>
<protein>
    <submittedName>
        <fullName evidence="1">Uncharacterized protein</fullName>
    </submittedName>
</protein>
<proteinExistence type="predicted"/>
<comment type="caution">
    <text evidence="1">The sequence shown here is derived from an EMBL/GenBank/DDBJ whole genome shotgun (WGS) entry which is preliminary data.</text>
</comment>
<reference evidence="1" key="1">
    <citation type="submission" date="2019-10" db="EMBL/GenBank/DDBJ databases">
        <authorList>
            <consortium name="DOE Joint Genome Institute"/>
            <person name="Kuo A."/>
            <person name="Miyauchi S."/>
            <person name="Kiss E."/>
            <person name="Drula E."/>
            <person name="Kohler A."/>
            <person name="Sanchez-Garcia M."/>
            <person name="Andreopoulos B."/>
            <person name="Barry K.W."/>
            <person name="Bonito G."/>
            <person name="Buee M."/>
            <person name="Carver A."/>
            <person name="Chen C."/>
            <person name="Cichocki N."/>
            <person name="Clum A."/>
            <person name="Culley D."/>
            <person name="Crous P.W."/>
            <person name="Fauchery L."/>
            <person name="Girlanda M."/>
            <person name="Hayes R."/>
            <person name="Keri Z."/>
            <person name="Labutti K."/>
            <person name="Lipzen A."/>
            <person name="Lombard V."/>
            <person name="Magnuson J."/>
            <person name="Maillard F."/>
            <person name="Morin E."/>
            <person name="Murat C."/>
            <person name="Nolan M."/>
            <person name="Ohm R."/>
            <person name="Pangilinan J."/>
            <person name="Pereira M."/>
            <person name="Perotto S."/>
            <person name="Peter M."/>
            <person name="Riley R."/>
            <person name="Sitrit Y."/>
            <person name="Stielow B."/>
            <person name="Szollosi G."/>
            <person name="Zifcakova L."/>
            <person name="Stursova M."/>
            <person name="Spatafora J.W."/>
            <person name="Tedersoo L."/>
            <person name="Vaario L.-M."/>
            <person name="Yamada A."/>
            <person name="Yan M."/>
            <person name="Wang P."/>
            <person name="Xu J."/>
            <person name="Bruns T."/>
            <person name="Baldrian P."/>
            <person name="Vilgalys R."/>
            <person name="Henrissat B."/>
            <person name="Grigoriev I.V."/>
            <person name="Hibbett D."/>
            <person name="Nagy L.G."/>
            <person name="Martin F.M."/>
        </authorList>
    </citation>
    <scope>NUCLEOTIDE SEQUENCE</scope>
    <source>
        <strain evidence="1">P2</strain>
    </source>
</reference>
<sequence length="207" mass="23624">MVGPNLHDPDWRVSPSYEAAYFLRHLTPSWWQRNMYYRRTVSLGPRLGIRRILRLWFLTLLRPRHRQMNGCRRRPVPSSSVGSLKDLGLEAIEIDRMAEDTDTIDGAIEAANNNDLCSGSQAQIHLSTFTIMGELQAARRDPGPRSYRSSRHWSKETRLLMSLYKRVHDIFHDSRKNAPGLGIGWGGTRAHDSSKLGGGVESRYPRG</sequence>
<organism evidence="1 2">
    <name type="scientific">Thelephora ganbajun</name>
    <name type="common">Ganba fungus</name>
    <dbReference type="NCBI Taxonomy" id="370292"/>
    <lineage>
        <taxon>Eukaryota</taxon>
        <taxon>Fungi</taxon>
        <taxon>Dikarya</taxon>
        <taxon>Basidiomycota</taxon>
        <taxon>Agaricomycotina</taxon>
        <taxon>Agaricomycetes</taxon>
        <taxon>Thelephorales</taxon>
        <taxon>Thelephoraceae</taxon>
        <taxon>Thelephora</taxon>
    </lineage>
</organism>
<dbReference type="Proteomes" id="UP000886501">
    <property type="component" value="Unassembled WGS sequence"/>
</dbReference>
<evidence type="ECO:0000313" key="1">
    <source>
        <dbReference type="EMBL" id="KAF9652207.1"/>
    </source>
</evidence>
<reference evidence="1" key="2">
    <citation type="journal article" date="2020" name="Nat. Commun.">
        <title>Large-scale genome sequencing of mycorrhizal fungi provides insights into the early evolution of symbiotic traits.</title>
        <authorList>
            <person name="Miyauchi S."/>
            <person name="Kiss E."/>
            <person name="Kuo A."/>
            <person name="Drula E."/>
            <person name="Kohler A."/>
            <person name="Sanchez-Garcia M."/>
            <person name="Morin E."/>
            <person name="Andreopoulos B."/>
            <person name="Barry K.W."/>
            <person name="Bonito G."/>
            <person name="Buee M."/>
            <person name="Carver A."/>
            <person name="Chen C."/>
            <person name="Cichocki N."/>
            <person name="Clum A."/>
            <person name="Culley D."/>
            <person name="Crous P.W."/>
            <person name="Fauchery L."/>
            <person name="Girlanda M."/>
            <person name="Hayes R.D."/>
            <person name="Keri Z."/>
            <person name="LaButti K."/>
            <person name="Lipzen A."/>
            <person name="Lombard V."/>
            <person name="Magnuson J."/>
            <person name="Maillard F."/>
            <person name="Murat C."/>
            <person name="Nolan M."/>
            <person name="Ohm R.A."/>
            <person name="Pangilinan J."/>
            <person name="Pereira M.F."/>
            <person name="Perotto S."/>
            <person name="Peter M."/>
            <person name="Pfister S."/>
            <person name="Riley R."/>
            <person name="Sitrit Y."/>
            <person name="Stielow J.B."/>
            <person name="Szollosi G."/>
            <person name="Zifcakova L."/>
            <person name="Stursova M."/>
            <person name="Spatafora J.W."/>
            <person name="Tedersoo L."/>
            <person name="Vaario L.M."/>
            <person name="Yamada A."/>
            <person name="Yan M."/>
            <person name="Wang P."/>
            <person name="Xu J."/>
            <person name="Bruns T."/>
            <person name="Baldrian P."/>
            <person name="Vilgalys R."/>
            <person name="Dunand C."/>
            <person name="Henrissat B."/>
            <person name="Grigoriev I.V."/>
            <person name="Hibbett D."/>
            <person name="Nagy L.G."/>
            <person name="Martin F.M."/>
        </authorList>
    </citation>
    <scope>NUCLEOTIDE SEQUENCE</scope>
    <source>
        <strain evidence="1">P2</strain>
    </source>
</reference>
<evidence type="ECO:0000313" key="2">
    <source>
        <dbReference type="Proteomes" id="UP000886501"/>
    </source>
</evidence>
<dbReference type="EMBL" id="MU117970">
    <property type="protein sequence ID" value="KAF9652207.1"/>
    <property type="molecule type" value="Genomic_DNA"/>
</dbReference>
<gene>
    <name evidence="1" type="ORF">BDM02DRAFT_3109634</name>
</gene>